<name>A0ABQ4Y9P5_9ASTR</name>
<feature type="region of interest" description="Disordered" evidence="1">
    <location>
        <begin position="1"/>
        <end position="25"/>
    </location>
</feature>
<evidence type="ECO:0000256" key="1">
    <source>
        <dbReference type="SAM" id="MobiDB-lite"/>
    </source>
</evidence>
<evidence type="ECO:0000313" key="2">
    <source>
        <dbReference type="EMBL" id="GJS74398.1"/>
    </source>
</evidence>
<dbReference type="Proteomes" id="UP001151760">
    <property type="component" value="Unassembled WGS sequence"/>
</dbReference>
<comment type="caution">
    <text evidence="2">The sequence shown here is derived from an EMBL/GenBank/DDBJ whole genome shotgun (WGS) entry which is preliminary data.</text>
</comment>
<reference evidence="2" key="1">
    <citation type="journal article" date="2022" name="Int. J. Mol. Sci.">
        <title>Draft Genome of Tanacetum Coccineum: Genomic Comparison of Closely Related Tanacetum-Family Plants.</title>
        <authorList>
            <person name="Yamashiro T."/>
            <person name="Shiraishi A."/>
            <person name="Nakayama K."/>
            <person name="Satake H."/>
        </authorList>
    </citation>
    <scope>NUCLEOTIDE SEQUENCE</scope>
</reference>
<feature type="compositionally biased region" description="Basic and acidic residues" evidence="1">
    <location>
        <begin position="1"/>
        <end position="24"/>
    </location>
</feature>
<proteinExistence type="predicted"/>
<gene>
    <name evidence="2" type="ORF">Tco_0707239</name>
</gene>
<dbReference type="EMBL" id="BQNB010010228">
    <property type="protein sequence ID" value="GJS74398.1"/>
    <property type="molecule type" value="Genomic_DNA"/>
</dbReference>
<accession>A0ABQ4Y9P5</accession>
<evidence type="ECO:0000313" key="3">
    <source>
        <dbReference type="Proteomes" id="UP001151760"/>
    </source>
</evidence>
<sequence length="285" mass="30679">MDDLGDNAHDDKSNSYAGQDRRGAIDGVKVSGKAMKDVDMSAVAQFLEKVKKILPGLVLLTPDAKATRDLDENEGPNAIEDPLDAAIDVERMDVVGNPDENKGPNAKEDPSYATIDGEHMDVVGNPCGNEGPIAKEPISHALNTLVDKKDVLMTDAHDTINHADPPSDIFAECLKRYKHDVLSMAANEEVVNKTQLLDCFGCYKTIGLEEKEEEGNFVTRPPTYKSGQVMGEVLQAPTRDSIKSSDLAKMRSTLSTNTSLAAKGVDTGFESSNAALVRTSVAYLA</sequence>
<keyword evidence="3" id="KW-1185">Reference proteome</keyword>
<protein>
    <submittedName>
        <fullName evidence="2">Uncharacterized protein</fullName>
    </submittedName>
</protein>
<organism evidence="2 3">
    <name type="scientific">Tanacetum coccineum</name>
    <dbReference type="NCBI Taxonomy" id="301880"/>
    <lineage>
        <taxon>Eukaryota</taxon>
        <taxon>Viridiplantae</taxon>
        <taxon>Streptophyta</taxon>
        <taxon>Embryophyta</taxon>
        <taxon>Tracheophyta</taxon>
        <taxon>Spermatophyta</taxon>
        <taxon>Magnoliopsida</taxon>
        <taxon>eudicotyledons</taxon>
        <taxon>Gunneridae</taxon>
        <taxon>Pentapetalae</taxon>
        <taxon>asterids</taxon>
        <taxon>campanulids</taxon>
        <taxon>Asterales</taxon>
        <taxon>Asteraceae</taxon>
        <taxon>Asteroideae</taxon>
        <taxon>Anthemideae</taxon>
        <taxon>Anthemidinae</taxon>
        <taxon>Tanacetum</taxon>
    </lineage>
</organism>
<reference evidence="2" key="2">
    <citation type="submission" date="2022-01" db="EMBL/GenBank/DDBJ databases">
        <authorList>
            <person name="Yamashiro T."/>
            <person name="Shiraishi A."/>
            <person name="Satake H."/>
            <person name="Nakayama K."/>
        </authorList>
    </citation>
    <scope>NUCLEOTIDE SEQUENCE</scope>
</reference>